<dbReference type="PANTHER" id="PTHR43179:SF12">
    <property type="entry name" value="GALACTOFURANOSYLTRANSFERASE GLFT2"/>
    <property type="match status" value="1"/>
</dbReference>
<dbReference type="GO" id="GO:0016757">
    <property type="term" value="F:glycosyltransferase activity"/>
    <property type="evidence" value="ECO:0007669"/>
    <property type="project" value="UniProtKB-KW"/>
</dbReference>
<proteinExistence type="inferred from homology"/>
<gene>
    <name evidence="5" type="ORF">M0M44_01570</name>
</gene>
<protein>
    <submittedName>
        <fullName evidence="5">Glycosyltransferase</fullName>
        <ecNumber evidence="5">2.4.-.-</ecNumber>
    </submittedName>
</protein>
<reference evidence="5 6" key="1">
    <citation type="submission" date="2022-04" db="EMBL/GenBank/DDBJ databases">
        <authorList>
            <person name="Ra J.-S."/>
            <person name="Kim S.-B."/>
        </authorList>
    </citation>
    <scope>NUCLEOTIDE SEQUENCE [LARGE SCALE GENOMIC DNA]</scope>
    <source>
        <strain evidence="5 6">MMS21-Er5</strain>
    </source>
</reference>
<dbReference type="Gene3D" id="3.90.550.10">
    <property type="entry name" value="Spore Coat Polysaccharide Biosynthesis Protein SpsA, Chain A"/>
    <property type="match status" value="1"/>
</dbReference>
<evidence type="ECO:0000259" key="4">
    <source>
        <dbReference type="Pfam" id="PF00535"/>
    </source>
</evidence>
<keyword evidence="3 5" id="KW-0808">Transferase</keyword>
<dbReference type="InterPro" id="IPR001173">
    <property type="entry name" value="Glyco_trans_2-like"/>
</dbReference>
<feature type="domain" description="Glycosyltransferase 2-like" evidence="4">
    <location>
        <begin position="4"/>
        <end position="105"/>
    </location>
</feature>
<evidence type="ECO:0000256" key="2">
    <source>
        <dbReference type="ARBA" id="ARBA00022676"/>
    </source>
</evidence>
<dbReference type="PANTHER" id="PTHR43179">
    <property type="entry name" value="RHAMNOSYLTRANSFERASE WBBL"/>
    <property type="match status" value="1"/>
</dbReference>
<name>A0ABY4LWJ6_9FLAO</name>
<dbReference type="Proteomes" id="UP000829998">
    <property type="component" value="Chromosome"/>
</dbReference>
<accession>A0ABY4LWJ6</accession>
<evidence type="ECO:0000256" key="1">
    <source>
        <dbReference type="ARBA" id="ARBA00006739"/>
    </source>
</evidence>
<comment type="similarity">
    <text evidence="1">Belongs to the glycosyltransferase 2 family.</text>
</comment>
<keyword evidence="2 5" id="KW-0328">Glycosyltransferase</keyword>
<dbReference type="RefSeq" id="WP_248728220.1">
    <property type="nucleotide sequence ID" value="NZ_CP096829.1"/>
</dbReference>
<dbReference type="Pfam" id="PF00535">
    <property type="entry name" value="Glycos_transf_2"/>
    <property type="match status" value="1"/>
</dbReference>
<dbReference type="InterPro" id="IPR029044">
    <property type="entry name" value="Nucleotide-diphossugar_trans"/>
</dbReference>
<keyword evidence="6" id="KW-1185">Reference proteome</keyword>
<evidence type="ECO:0000256" key="3">
    <source>
        <dbReference type="ARBA" id="ARBA00022679"/>
    </source>
</evidence>
<organism evidence="5 6">
    <name type="scientific">Flavobacterium humidisoli</name>
    <dbReference type="NCBI Taxonomy" id="2937442"/>
    <lineage>
        <taxon>Bacteria</taxon>
        <taxon>Pseudomonadati</taxon>
        <taxon>Bacteroidota</taxon>
        <taxon>Flavobacteriia</taxon>
        <taxon>Flavobacteriales</taxon>
        <taxon>Flavobacteriaceae</taxon>
        <taxon>Flavobacterium</taxon>
    </lineage>
</organism>
<dbReference type="EMBL" id="CP096829">
    <property type="protein sequence ID" value="UPZ16045.1"/>
    <property type="molecule type" value="Genomic_DNA"/>
</dbReference>
<evidence type="ECO:0000313" key="6">
    <source>
        <dbReference type="Proteomes" id="UP000829998"/>
    </source>
</evidence>
<evidence type="ECO:0000313" key="5">
    <source>
        <dbReference type="EMBL" id="UPZ16045.1"/>
    </source>
</evidence>
<sequence length="281" mass="32707">MQLSVVILSYTTTEGLFKMTSNCISSLIESEKDIDLEIILVESNKNYNESGFIYPEFVKVIVPDSNFNFHKFLNIGIKEAKGQFVALCNNDLIFYENWFSAIHKVSKNNKKIKSFSPSGNINDLDFANEFELGYKVRTHIQGWCLVIYKDVLKRIGYLDETFNFGYADNDYAMTLKKHNIKHALVNSSKVEHLEREKVKKNREDLSEGYKKLQESVDLDISKLPSYVLTEGNKYLLEDKKVLDDYVKYHTKWGNPKLLYRKNKIADLLIIWNLGFLNRIVL</sequence>
<dbReference type="EC" id="2.4.-.-" evidence="5"/>
<dbReference type="SUPFAM" id="SSF53448">
    <property type="entry name" value="Nucleotide-diphospho-sugar transferases"/>
    <property type="match status" value="1"/>
</dbReference>